<organism evidence="1 2">
    <name type="scientific">Funneliformis geosporum</name>
    <dbReference type="NCBI Taxonomy" id="1117311"/>
    <lineage>
        <taxon>Eukaryota</taxon>
        <taxon>Fungi</taxon>
        <taxon>Fungi incertae sedis</taxon>
        <taxon>Mucoromycota</taxon>
        <taxon>Glomeromycotina</taxon>
        <taxon>Glomeromycetes</taxon>
        <taxon>Glomerales</taxon>
        <taxon>Glomeraceae</taxon>
        <taxon>Funneliformis</taxon>
    </lineage>
</organism>
<accession>A0A9W4X2J1</accession>
<dbReference type="Proteomes" id="UP001153678">
    <property type="component" value="Unassembled WGS sequence"/>
</dbReference>
<dbReference type="OrthoDB" id="2441994at2759"/>
<protein>
    <submittedName>
        <fullName evidence="1">11455_t:CDS:1</fullName>
    </submittedName>
</protein>
<sequence length="53" mass="6179">MSTISVKEIDSEDIFDGVEWLEKAISENYIKYYDYEKFSNWKDISSCSNGNVS</sequence>
<dbReference type="EMBL" id="CAMKVN010006606">
    <property type="protein sequence ID" value="CAI2190489.1"/>
    <property type="molecule type" value="Genomic_DNA"/>
</dbReference>
<evidence type="ECO:0000313" key="1">
    <source>
        <dbReference type="EMBL" id="CAI2190489.1"/>
    </source>
</evidence>
<reference evidence="1" key="1">
    <citation type="submission" date="2022-08" db="EMBL/GenBank/DDBJ databases">
        <authorList>
            <person name="Kallberg Y."/>
            <person name="Tangrot J."/>
            <person name="Rosling A."/>
        </authorList>
    </citation>
    <scope>NUCLEOTIDE SEQUENCE</scope>
    <source>
        <strain evidence="1">Wild A</strain>
    </source>
</reference>
<comment type="caution">
    <text evidence="1">The sequence shown here is derived from an EMBL/GenBank/DDBJ whole genome shotgun (WGS) entry which is preliminary data.</text>
</comment>
<proteinExistence type="predicted"/>
<dbReference type="AlphaFoldDB" id="A0A9W4X2J1"/>
<evidence type="ECO:0000313" key="2">
    <source>
        <dbReference type="Proteomes" id="UP001153678"/>
    </source>
</evidence>
<gene>
    <name evidence="1" type="ORF">FWILDA_LOCUS14601</name>
</gene>
<name>A0A9W4X2J1_9GLOM</name>
<keyword evidence="2" id="KW-1185">Reference proteome</keyword>
<feature type="non-terminal residue" evidence="1">
    <location>
        <position position="53"/>
    </location>
</feature>